<dbReference type="AlphaFoldDB" id="A0AAP5TB92"/>
<gene>
    <name evidence="3" type="ORF">A7K95_01385</name>
    <name evidence="2" type="ORF">GA842_00935</name>
</gene>
<keyword evidence="1" id="KW-1133">Transmembrane helix</keyword>
<dbReference type="Proteomes" id="UP000077280">
    <property type="component" value="Unassembled WGS sequence"/>
</dbReference>
<reference evidence="2" key="2">
    <citation type="submission" date="2019-10" db="EMBL/GenBank/DDBJ databases">
        <title>Malate fermentation in French cider.</title>
        <authorList>
            <person name="Cousin F.J."/>
            <person name="Medina Fernandez S."/>
            <person name="Misery B."/>
            <person name="Laplace J.-M."/>
            <person name="Cretenet M."/>
        </authorList>
    </citation>
    <scope>NUCLEOTIDE SEQUENCE</scope>
    <source>
        <strain evidence="2">UCMA15901</strain>
    </source>
</reference>
<dbReference type="EMBL" id="WERX01000002">
    <property type="protein sequence ID" value="MDV7693461.1"/>
    <property type="molecule type" value="Genomic_DNA"/>
</dbReference>
<comment type="caution">
    <text evidence="2">The sequence shown here is derived from an EMBL/GenBank/DDBJ whole genome shotgun (WGS) entry which is preliminary data.</text>
</comment>
<evidence type="ECO:0000313" key="2">
    <source>
        <dbReference type="EMBL" id="MDV7693461.1"/>
    </source>
</evidence>
<evidence type="ECO:0000313" key="5">
    <source>
        <dbReference type="Proteomes" id="UP001275867"/>
    </source>
</evidence>
<keyword evidence="1" id="KW-0812">Transmembrane</keyword>
<feature type="transmembrane region" description="Helical" evidence="1">
    <location>
        <begin position="43"/>
        <end position="61"/>
    </location>
</feature>
<dbReference type="Proteomes" id="UP001275867">
    <property type="component" value="Unassembled WGS sequence"/>
</dbReference>
<evidence type="ECO:0000313" key="4">
    <source>
        <dbReference type="Proteomes" id="UP000077280"/>
    </source>
</evidence>
<sequence length="94" mass="10407">MLISALMVLFSIILAVIGTYLYRHQQQPFLLFNPTENPALQELLRIGGLAFILMAIIAFVIAWTHVIILICLILLLGCLSTTAILIGLLSFLPK</sequence>
<name>A0AAP5TB92_9LACO</name>
<keyword evidence="4" id="KW-1185">Reference proteome</keyword>
<feature type="transmembrane region" description="Helical" evidence="1">
    <location>
        <begin position="6"/>
        <end position="22"/>
    </location>
</feature>
<evidence type="ECO:0000256" key="1">
    <source>
        <dbReference type="SAM" id="Phobius"/>
    </source>
</evidence>
<organism evidence="2 5">
    <name type="scientific">Pediococcus parvulus</name>
    <dbReference type="NCBI Taxonomy" id="54062"/>
    <lineage>
        <taxon>Bacteria</taxon>
        <taxon>Bacillati</taxon>
        <taxon>Bacillota</taxon>
        <taxon>Bacilli</taxon>
        <taxon>Lactobacillales</taxon>
        <taxon>Lactobacillaceae</taxon>
        <taxon>Pediococcus</taxon>
    </lineage>
</organism>
<dbReference type="RefSeq" id="WP_068808081.1">
    <property type="nucleotide sequence ID" value="NZ_CP158977.1"/>
</dbReference>
<accession>A0AAP5TB92</accession>
<evidence type="ECO:0000313" key="3">
    <source>
        <dbReference type="EMBL" id="OAD63209.1"/>
    </source>
</evidence>
<reference evidence="3 4" key="1">
    <citation type="submission" date="2016-05" db="EMBL/GenBank/DDBJ databases">
        <title>Draft genome sequence of Pediococcus parvulus 2.6, a probiotic beta-glucan producer strain.</title>
        <authorList>
            <person name="Mohedano M.L."/>
            <person name="Perez-Ramos A."/>
            <person name="Duenas M.T."/>
            <person name="Lamontanara A."/>
            <person name="Orru L."/>
            <person name="Spano G."/>
            <person name="Capozzi V."/>
            <person name="Lopez P."/>
        </authorList>
    </citation>
    <scope>NUCLEOTIDE SEQUENCE [LARGE SCALE GENOMIC DNA]</scope>
    <source>
        <strain evidence="3 4">2.6</strain>
    </source>
</reference>
<proteinExistence type="predicted"/>
<evidence type="ECO:0008006" key="6">
    <source>
        <dbReference type="Google" id="ProtNLM"/>
    </source>
</evidence>
<keyword evidence="1" id="KW-0472">Membrane</keyword>
<feature type="transmembrane region" description="Helical" evidence="1">
    <location>
        <begin position="67"/>
        <end position="92"/>
    </location>
</feature>
<protein>
    <recommendedName>
        <fullName evidence="6">DUF3784 domain-containing protein</fullName>
    </recommendedName>
</protein>
<dbReference type="EMBL" id="LXND01000083">
    <property type="protein sequence ID" value="OAD63209.1"/>
    <property type="molecule type" value="Genomic_DNA"/>
</dbReference>